<evidence type="ECO:0000259" key="1">
    <source>
        <dbReference type="Pfam" id="PF10651"/>
    </source>
</evidence>
<comment type="caution">
    <text evidence="2">The sequence shown here is derived from an EMBL/GenBank/DDBJ whole genome shotgun (WGS) entry which is preliminary data.</text>
</comment>
<organism evidence="2">
    <name type="scientific">marine sediment metagenome</name>
    <dbReference type="NCBI Taxonomy" id="412755"/>
    <lineage>
        <taxon>unclassified sequences</taxon>
        <taxon>metagenomes</taxon>
        <taxon>ecological metagenomes</taxon>
    </lineage>
</organism>
<dbReference type="Pfam" id="PF10651">
    <property type="entry name" value="BppU_N"/>
    <property type="match status" value="1"/>
</dbReference>
<dbReference type="AlphaFoldDB" id="X0SPC7"/>
<proteinExistence type="predicted"/>
<gene>
    <name evidence="2" type="ORF">S01H1_11887</name>
</gene>
<reference evidence="2" key="1">
    <citation type="journal article" date="2014" name="Front. Microbiol.">
        <title>High frequency of phylogenetically diverse reductive dehalogenase-homologous genes in deep subseafloor sedimentary metagenomes.</title>
        <authorList>
            <person name="Kawai M."/>
            <person name="Futagami T."/>
            <person name="Toyoda A."/>
            <person name="Takaki Y."/>
            <person name="Nishi S."/>
            <person name="Hori S."/>
            <person name="Arai W."/>
            <person name="Tsubouchi T."/>
            <person name="Morono Y."/>
            <person name="Uchiyama I."/>
            <person name="Ito T."/>
            <person name="Fujiyama A."/>
            <person name="Inagaki F."/>
            <person name="Takami H."/>
        </authorList>
    </citation>
    <scope>NUCLEOTIDE SEQUENCE</scope>
    <source>
        <strain evidence="2">Expedition CK06-06</strain>
    </source>
</reference>
<dbReference type="Gene3D" id="2.60.40.3350">
    <property type="match status" value="1"/>
</dbReference>
<sequence length="110" mass="12018">METVIDKKTIFRKDTKTYNFILKRDGAPINLTGLTVYLSAKTEADGTELFSRTGSLSSPTEGRCQVTLSSSDTAILCNNAIAEVMIEDGSGKQDTLGQFYIDIVKDVKTD</sequence>
<dbReference type="EMBL" id="BARS01006078">
    <property type="protein sequence ID" value="GAF82924.1"/>
    <property type="molecule type" value="Genomic_DNA"/>
</dbReference>
<evidence type="ECO:0000313" key="2">
    <source>
        <dbReference type="EMBL" id="GAF82924.1"/>
    </source>
</evidence>
<accession>X0SPC7</accession>
<protein>
    <recommendedName>
        <fullName evidence="1">BppU N-terminal domain-containing protein</fullName>
    </recommendedName>
</protein>
<feature type="domain" description="BppU N-terminal" evidence="1">
    <location>
        <begin position="14"/>
        <end position="107"/>
    </location>
</feature>
<dbReference type="InterPro" id="IPR018913">
    <property type="entry name" value="BppU_N"/>
</dbReference>
<name>X0SPC7_9ZZZZ</name>